<reference evidence="2" key="1">
    <citation type="submission" date="2020-11" db="EMBL/GenBank/DDBJ databases">
        <authorList>
            <consortium name="DOE Joint Genome Institute"/>
            <person name="Ahrendt S."/>
            <person name="Riley R."/>
            <person name="Andreopoulos W."/>
            <person name="LaButti K."/>
            <person name="Pangilinan J."/>
            <person name="Ruiz-duenas F.J."/>
            <person name="Barrasa J.M."/>
            <person name="Sanchez-Garcia M."/>
            <person name="Camarero S."/>
            <person name="Miyauchi S."/>
            <person name="Serrano A."/>
            <person name="Linde D."/>
            <person name="Babiker R."/>
            <person name="Drula E."/>
            <person name="Ayuso-Fernandez I."/>
            <person name="Pacheco R."/>
            <person name="Padilla G."/>
            <person name="Ferreira P."/>
            <person name="Barriuso J."/>
            <person name="Kellner H."/>
            <person name="Castanera R."/>
            <person name="Alfaro M."/>
            <person name="Ramirez L."/>
            <person name="Pisabarro A.G."/>
            <person name="Kuo A."/>
            <person name="Tritt A."/>
            <person name="Lipzen A."/>
            <person name="He G."/>
            <person name="Yan M."/>
            <person name="Ng V."/>
            <person name="Cullen D."/>
            <person name="Martin F."/>
            <person name="Rosso M.-N."/>
            <person name="Henrissat B."/>
            <person name="Hibbett D."/>
            <person name="Martinez A.T."/>
            <person name="Grigoriev I.V."/>
        </authorList>
    </citation>
    <scope>NUCLEOTIDE SEQUENCE</scope>
    <source>
        <strain evidence="2">AH 44721</strain>
    </source>
</reference>
<organism evidence="2 3">
    <name type="scientific">Gymnopilus junonius</name>
    <name type="common">Spectacular rustgill mushroom</name>
    <name type="synonym">Gymnopilus spectabilis subsp. junonius</name>
    <dbReference type="NCBI Taxonomy" id="109634"/>
    <lineage>
        <taxon>Eukaryota</taxon>
        <taxon>Fungi</taxon>
        <taxon>Dikarya</taxon>
        <taxon>Basidiomycota</taxon>
        <taxon>Agaricomycotina</taxon>
        <taxon>Agaricomycetes</taxon>
        <taxon>Agaricomycetidae</taxon>
        <taxon>Agaricales</taxon>
        <taxon>Agaricineae</taxon>
        <taxon>Hymenogastraceae</taxon>
        <taxon>Gymnopilus</taxon>
    </lineage>
</organism>
<dbReference type="Proteomes" id="UP000724874">
    <property type="component" value="Unassembled WGS sequence"/>
</dbReference>
<feature type="compositionally biased region" description="Basic and acidic residues" evidence="1">
    <location>
        <begin position="360"/>
        <end position="372"/>
    </location>
</feature>
<feature type="compositionally biased region" description="Low complexity" evidence="1">
    <location>
        <begin position="63"/>
        <end position="79"/>
    </location>
</feature>
<feature type="region of interest" description="Disordered" evidence="1">
    <location>
        <begin position="235"/>
        <end position="267"/>
    </location>
</feature>
<keyword evidence="3" id="KW-1185">Reference proteome</keyword>
<feature type="region of interest" description="Disordered" evidence="1">
    <location>
        <begin position="307"/>
        <end position="416"/>
    </location>
</feature>
<evidence type="ECO:0000256" key="1">
    <source>
        <dbReference type="SAM" id="MobiDB-lite"/>
    </source>
</evidence>
<comment type="caution">
    <text evidence="2">The sequence shown here is derived from an EMBL/GenBank/DDBJ whole genome shotgun (WGS) entry which is preliminary data.</text>
</comment>
<proteinExistence type="predicted"/>
<feature type="non-terminal residue" evidence="2">
    <location>
        <position position="440"/>
    </location>
</feature>
<feature type="region of interest" description="Disordered" evidence="1">
    <location>
        <begin position="1"/>
        <end position="148"/>
    </location>
</feature>
<evidence type="ECO:0000313" key="2">
    <source>
        <dbReference type="EMBL" id="KAF8882917.1"/>
    </source>
</evidence>
<feature type="compositionally biased region" description="Polar residues" evidence="1">
    <location>
        <begin position="103"/>
        <end position="115"/>
    </location>
</feature>
<feature type="compositionally biased region" description="Basic and acidic residues" evidence="1">
    <location>
        <begin position="391"/>
        <end position="404"/>
    </location>
</feature>
<gene>
    <name evidence="2" type="ORF">CPB84DRAFT_1790506</name>
</gene>
<evidence type="ECO:0000313" key="3">
    <source>
        <dbReference type="Proteomes" id="UP000724874"/>
    </source>
</evidence>
<name>A0A9P5NF45_GYMJU</name>
<feature type="compositionally biased region" description="Basic and acidic residues" evidence="1">
    <location>
        <begin position="129"/>
        <end position="138"/>
    </location>
</feature>
<feature type="region of interest" description="Disordered" evidence="1">
    <location>
        <begin position="177"/>
        <end position="199"/>
    </location>
</feature>
<accession>A0A9P5NF45</accession>
<sequence>MYSYNPYNVGQNDNAHGGSSHQHQSPQNGLGQLASPAPSKDGTILIGTPPYSSPNSAMNVDRSASSKSLKLPASATSAPNSRKLVPPEFGKNWGHPRQDKTPIDSTPSSSHTINHPSLVPRWNTRAKKRTDSTDRHAASGDNGATQKDTAVITPYPQACGPIRHRAQSARLHRPVSPRLMPRDRYPQPPSPFEGSRPIVTPFTIGPPPTIGPCWGWLHEVQSATLSASMNVQQTMTMDSSRQYPPGTTPLDSRNFSPRDHSSSLHQGELAHQKLRCHQLLQTGWQTSSQQVERNRVLAGYPGESYEEEYEPLQYPAQRGDATRKRKYDASRPIPRLQNRNSLLDPSTEILPPSNRGYRPPLHDLESAKEAESLARNTNQDEDMLDGSSDTTGKEEEQGPERVPDSDPFWALTGIPKPSIPREFFMALESMSEAEALKQKE</sequence>
<dbReference type="EMBL" id="JADNYJ010000119">
    <property type="protein sequence ID" value="KAF8882917.1"/>
    <property type="molecule type" value="Genomic_DNA"/>
</dbReference>
<dbReference type="AlphaFoldDB" id="A0A9P5NF45"/>
<protein>
    <submittedName>
        <fullName evidence="2">Uncharacterized protein</fullName>
    </submittedName>
</protein>
<feature type="compositionally biased region" description="Polar residues" evidence="1">
    <location>
        <begin position="1"/>
        <end position="30"/>
    </location>
</feature>